<name>A0A4P6P4V6_9GAMM</name>
<protein>
    <submittedName>
        <fullName evidence="2">DUF1801 domain-containing protein</fullName>
    </submittedName>
</protein>
<keyword evidence="3" id="KW-1185">Reference proteome</keyword>
<evidence type="ECO:0000313" key="2">
    <source>
        <dbReference type="EMBL" id="QBG36503.1"/>
    </source>
</evidence>
<accession>A0A4P6P4V6</accession>
<proteinExistence type="predicted"/>
<dbReference type="EMBL" id="CP034759">
    <property type="protein sequence ID" value="QBG36503.1"/>
    <property type="molecule type" value="Genomic_DNA"/>
</dbReference>
<evidence type="ECO:0000313" key="3">
    <source>
        <dbReference type="Proteomes" id="UP000290244"/>
    </source>
</evidence>
<dbReference type="AlphaFoldDB" id="A0A4P6P4V6"/>
<gene>
    <name evidence="2" type="ORF">EMK97_12635</name>
</gene>
<evidence type="ECO:0000259" key="1">
    <source>
        <dbReference type="Pfam" id="PF08818"/>
    </source>
</evidence>
<dbReference type="KEGG" id="lsd:EMK97_12635"/>
<dbReference type="Proteomes" id="UP000290244">
    <property type="component" value="Chromosome"/>
</dbReference>
<sequence>MATENKTQPTSVCPLAFIATVENKRRREDALVALELFKKITSLAPIMWGSSIIGFGRYHYKYDSGREGTMLAVGFSPRKANLAFYLGDKFAGAAELYAKLGKYKRSVACLYINKLADVDLNVLSEIIRRDFDNTVQADRTNTS</sequence>
<dbReference type="RefSeq" id="WP_130602714.1">
    <property type="nucleotide sequence ID" value="NZ_CP034759.1"/>
</dbReference>
<dbReference type="OrthoDB" id="5951444at2"/>
<organism evidence="2 3">
    <name type="scientific">Litorilituus sediminis</name>
    <dbReference type="NCBI Taxonomy" id="718192"/>
    <lineage>
        <taxon>Bacteria</taxon>
        <taxon>Pseudomonadati</taxon>
        <taxon>Pseudomonadota</taxon>
        <taxon>Gammaproteobacteria</taxon>
        <taxon>Alteromonadales</taxon>
        <taxon>Colwelliaceae</taxon>
        <taxon>Litorilituus</taxon>
    </lineage>
</organism>
<feature type="domain" description="YdhG-like" evidence="1">
    <location>
        <begin position="35"/>
        <end position="129"/>
    </location>
</feature>
<dbReference type="InterPro" id="IPR014922">
    <property type="entry name" value="YdhG-like"/>
</dbReference>
<dbReference type="Pfam" id="PF08818">
    <property type="entry name" value="DUF1801"/>
    <property type="match status" value="1"/>
</dbReference>
<reference evidence="2 3" key="1">
    <citation type="submission" date="2018-12" db="EMBL/GenBank/DDBJ databases">
        <title>Complete genome of Litorilituus sediminis.</title>
        <authorList>
            <person name="Liu A."/>
            <person name="Rong J."/>
        </authorList>
    </citation>
    <scope>NUCLEOTIDE SEQUENCE [LARGE SCALE GENOMIC DNA]</scope>
    <source>
        <strain evidence="2 3">JCM 17549</strain>
    </source>
</reference>